<keyword evidence="1" id="KW-0472">Membrane</keyword>
<reference evidence="3" key="1">
    <citation type="journal article" date="2011" name="Stand. Genomic Sci.">
        <title>Non-contiguous finished genome sequence of the opportunistic oral pathogen Prevotella multisaccharivorax type strain (PPPA20).</title>
        <authorList>
            <person name="Pati A."/>
            <person name="Gronow S."/>
            <person name="Lu M."/>
            <person name="Lapidus A."/>
            <person name="Nolan M."/>
            <person name="Lucas S."/>
            <person name="Hammon N."/>
            <person name="Deshpande S."/>
            <person name="Cheng J.F."/>
            <person name="Tapia R."/>
            <person name="Han C."/>
            <person name="Goodwin L."/>
            <person name="Pitluck S."/>
            <person name="Liolios K."/>
            <person name="Pagani I."/>
            <person name="Mavromatis K."/>
            <person name="Mikhailova N."/>
            <person name="Huntemann M."/>
            <person name="Chen A."/>
            <person name="Palaniappan K."/>
            <person name="Land M."/>
            <person name="Hauser L."/>
            <person name="Detter J.C."/>
            <person name="Brambilla E.M."/>
            <person name="Rohde M."/>
            <person name="Goker M."/>
            <person name="Woyke T."/>
            <person name="Bristow J."/>
            <person name="Eisen J.A."/>
            <person name="Markowitz V."/>
            <person name="Hugenholtz P."/>
            <person name="Kyrpides N.C."/>
            <person name="Klenk H.P."/>
            <person name="Ivanova N."/>
        </authorList>
    </citation>
    <scope>NUCLEOTIDE SEQUENCE [LARGE SCALE GENOMIC DNA]</scope>
    <source>
        <strain evidence="3">DSM 17128</strain>
    </source>
</reference>
<gene>
    <name evidence="2" type="ORF">Premu_2014</name>
</gene>
<keyword evidence="1" id="KW-1133">Transmembrane helix</keyword>
<evidence type="ECO:0000256" key="1">
    <source>
        <dbReference type="SAM" id="Phobius"/>
    </source>
</evidence>
<feature type="transmembrane region" description="Helical" evidence="1">
    <location>
        <begin position="6"/>
        <end position="24"/>
    </location>
</feature>
<sequence length="38" mass="4394">MTTLHFALIYLVIVNVVTFFVYGVEDNEISFKQIGKMI</sequence>
<organism evidence="2 3">
    <name type="scientific">Hallella multisaccharivorax DSM 17128</name>
    <dbReference type="NCBI Taxonomy" id="688246"/>
    <lineage>
        <taxon>Bacteria</taxon>
        <taxon>Pseudomonadati</taxon>
        <taxon>Bacteroidota</taxon>
        <taxon>Bacteroidia</taxon>
        <taxon>Bacteroidales</taxon>
        <taxon>Prevotellaceae</taxon>
        <taxon>Hallella</taxon>
    </lineage>
</organism>
<keyword evidence="3" id="KW-1185">Reference proteome</keyword>
<protein>
    <submittedName>
        <fullName evidence="2">Uncharacterized protein</fullName>
    </submittedName>
</protein>
<keyword evidence="1" id="KW-0812">Transmembrane</keyword>
<name>F8N796_9BACT</name>
<accession>F8N796</accession>
<evidence type="ECO:0000313" key="3">
    <source>
        <dbReference type="Proteomes" id="UP000002772"/>
    </source>
</evidence>
<dbReference type="STRING" id="688246.Premu_2014"/>
<dbReference type="Proteomes" id="UP000002772">
    <property type="component" value="Unassembled WGS sequence"/>
</dbReference>
<dbReference type="EMBL" id="GL945017">
    <property type="protein sequence ID" value="EGN57412.1"/>
    <property type="molecule type" value="Genomic_DNA"/>
</dbReference>
<proteinExistence type="predicted"/>
<dbReference type="HOGENOM" id="CLU_3331470_0_0_10"/>
<dbReference type="AlphaFoldDB" id="F8N796"/>
<evidence type="ECO:0000313" key="2">
    <source>
        <dbReference type="EMBL" id="EGN57412.1"/>
    </source>
</evidence>